<evidence type="ECO:0000259" key="2">
    <source>
        <dbReference type="Pfam" id="PF20151"/>
    </source>
</evidence>
<dbReference type="OrthoDB" id="2803865at2759"/>
<feature type="transmembrane region" description="Helical" evidence="1">
    <location>
        <begin position="73"/>
        <end position="95"/>
    </location>
</feature>
<feature type="domain" description="DUF6533" evidence="2">
    <location>
        <begin position="32"/>
        <end position="77"/>
    </location>
</feature>
<feature type="transmembrane region" description="Helical" evidence="1">
    <location>
        <begin position="184"/>
        <end position="204"/>
    </location>
</feature>
<protein>
    <recommendedName>
        <fullName evidence="2">DUF6533 domain-containing protein</fullName>
    </recommendedName>
</protein>
<keyword evidence="1" id="KW-1133">Transmembrane helix</keyword>
<dbReference type="Pfam" id="PF20151">
    <property type="entry name" value="DUF6533"/>
    <property type="match status" value="1"/>
</dbReference>
<feature type="transmembrane region" description="Helical" evidence="1">
    <location>
        <begin position="107"/>
        <end position="124"/>
    </location>
</feature>
<evidence type="ECO:0000256" key="1">
    <source>
        <dbReference type="SAM" id="Phobius"/>
    </source>
</evidence>
<dbReference type="EMBL" id="KV722434">
    <property type="protein sequence ID" value="OCH89118.1"/>
    <property type="molecule type" value="Genomic_DNA"/>
</dbReference>
<keyword evidence="1" id="KW-0472">Membrane</keyword>
<accession>A0A8E2AQK6</accession>
<gene>
    <name evidence="3" type="ORF">OBBRIDRAFT_826730</name>
</gene>
<keyword evidence="4" id="KW-1185">Reference proteome</keyword>
<organism evidence="3 4">
    <name type="scientific">Obba rivulosa</name>
    <dbReference type="NCBI Taxonomy" id="1052685"/>
    <lineage>
        <taxon>Eukaryota</taxon>
        <taxon>Fungi</taxon>
        <taxon>Dikarya</taxon>
        <taxon>Basidiomycota</taxon>
        <taxon>Agaricomycotina</taxon>
        <taxon>Agaricomycetes</taxon>
        <taxon>Polyporales</taxon>
        <taxon>Gelatoporiaceae</taxon>
        <taxon>Obba</taxon>
    </lineage>
</organism>
<dbReference type="InterPro" id="IPR045340">
    <property type="entry name" value="DUF6533"/>
</dbReference>
<feature type="transmembrane region" description="Helical" evidence="1">
    <location>
        <begin position="252"/>
        <end position="273"/>
    </location>
</feature>
<reference evidence="3 4" key="1">
    <citation type="submission" date="2016-07" db="EMBL/GenBank/DDBJ databases">
        <title>Draft genome of the white-rot fungus Obba rivulosa 3A-2.</title>
        <authorList>
            <consortium name="DOE Joint Genome Institute"/>
            <person name="Miettinen O."/>
            <person name="Riley R."/>
            <person name="Acob R."/>
            <person name="Barry K."/>
            <person name="Cullen D."/>
            <person name="De Vries R."/>
            <person name="Hainaut M."/>
            <person name="Hatakka A."/>
            <person name="Henrissat B."/>
            <person name="Hilden K."/>
            <person name="Kuo R."/>
            <person name="Labutti K."/>
            <person name="Lipzen A."/>
            <person name="Makela M.R."/>
            <person name="Sandor L."/>
            <person name="Spatafora J.W."/>
            <person name="Grigoriev I.V."/>
            <person name="Hibbett D.S."/>
        </authorList>
    </citation>
    <scope>NUCLEOTIDE SEQUENCE [LARGE SCALE GENOMIC DNA]</scope>
    <source>
        <strain evidence="3 4">3A-2</strain>
    </source>
</reference>
<dbReference type="AlphaFoldDB" id="A0A8E2AQK6"/>
<evidence type="ECO:0000313" key="4">
    <source>
        <dbReference type="Proteomes" id="UP000250043"/>
    </source>
</evidence>
<feature type="transmembrane region" description="Helical" evidence="1">
    <location>
        <begin position="130"/>
        <end position="151"/>
    </location>
</feature>
<sequence>MQSGLHNSMAYTGAIVPAVIAIYLKSNYVETCCVLAAIAITIQEHITTVADEVEFVWGRRISSSVLLFHLNRWLILLWAFATLLAFPSVSTVPVCIAQNLSPQGISIMLYLVWAAFSALRVYGVSNGSRFFALVVCTLNVIPAALNIYCSMISYSYDIVNLPVIGTTCIISGTVPKATMTKYTIASRTCIIASDVIVIVMTWRATRRLVQDATRIGIKMPIPTMLLKDGSIYFALLLTLNIIQVAGFATDTFLYAVGIFGTPLSSIIVSRFLLGIRCAASKQSGEVSLSDVQGSSTLSDMFKDMAGDLYTGVPACHLAADIETDELIHGCGIISGSGPEVLCDHTDACGHSLHSIVDVIRVGDSEPTGKTCAC</sequence>
<name>A0A8E2AQK6_9APHY</name>
<proteinExistence type="predicted"/>
<feature type="transmembrane region" description="Helical" evidence="1">
    <location>
        <begin position="225"/>
        <end position="246"/>
    </location>
</feature>
<keyword evidence="1" id="KW-0812">Transmembrane</keyword>
<dbReference type="Proteomes" id="UP000250043">
    <property type="component" value="Unassembled WGS sequence"/>
</dbReference>
<evidence type="ECO:0000313" key="3">
    <source>
        <dbReference type="EMBL" id="OCH89118.1"/>
    </source>
</evidence>